<dbReference type="SUPFAM" id="SSF47413">
    <property type="entry name" value="lambda repressor-like DNA-binding domains"/>
    <property type="match status" value="1"/>
</dbReference>
<dbReference type="AlphaFoldDB" id="A0A1N7L107"/>
<evidence type="ECO:0000313" key="6">
    <source>
        <dbReference type="Proteomes" id="UP000186684"/>
    </source>
</evidence>
<dbReference type="GO" id="GO:0000976">
    <property type="term" value="F:transcription cis-regulatory region binding"/>
    <property type="evidence" value="ECO:0007669"/>
    <property type="project" value="TreeGrafter"/>
</dbReference>
<dbReference type="OrthoDB" id="234496at2"/>
<organism evidence="5 6">
    <name type="scientific">Roseivivax lentus</name>
    <dbReference type="NCBI Taxonomy" id="633194"/>
    <lineage>
        <taxon>Bacteria</taxon>
        <taxon>Pseudomonadati</taxon>
        <taxon>Pseudomonadota</taxon>
        <taxon>Alphaproteobacteria</taxon>
        <taxon>Rhodobacterales</taxon>
        <taxon>Roseobacteraceae</taxon>
        <taxon>Roseivivax</taxon>
    </lineage>
</organism>
<keyword evidence="2" id="KW-0238">DNA-binding</keyword>
<keyword evidence="3" id="KW-0804">Transcription</keyword>
<evidence type="ECO:0000313" key="5">
    <source>
        <dbReference type="EMBL" id="SIS67529.1"/>
    </source>
</evidence>
<dbReference type="Gene3D" id="1.10.260.40">
    <property type="entry name" value="lambda repressor-like DNA-binding domains"/>
    <property type="match status" value="1"/>
</dbReference>
<dbReference type="CDD" id="cd06273">
    <property type="entry name" value="PBP1_LacI-like"/>
    <property type="match status" value="1"/>
</dbReference>
<proteinExistence type="predicted"/>
<dbReference type="STRING" id="633194.SAMN05421759_102272"/>
<dbReference type="InterPro" id="IPR028082">
    <property type="entry name" value="Peripla_BP_I"/>
</dbReference>
<dbReference type="PANTHER" id="PTHR30146:SF33">
    <property type="entry name" value="TRANSCRIPTIONAL REGULATOR"/>
    <property type="match status" value="1"/>
</dbReference>
<keyword evidence="1" id="KW-0805">Transcription regulation</keyword>
<dbReference type="PANTHER" id="PTHR30146">
    <property type="entry name" value="LACI-RELATED TRANSCRIPTIONAL REPRESSOR"/>
    <property type="match status" value="1"/>
</dbReference>
<dbReference type="RefSeq" id="WP_076445616.1">
    <property type="nucleotide sequence ID" value="NZ_FTOQ01000002.1"/>
</dbReference>
<dbReference type="Proteomes" id="UP000186684">
    <property type="component" value="Unassembled WGS sequence"/>
</dbReference>
<sequence>MQIRREEKAPAAPTVEDVARAADVSTATVSRCLNAPDRVSERTRERVMAAVRELGYAPNFGARALAAKRTNTFGAIIPTMENAIFARGLQAFQEALGQNGVTLLVASSSYRPDLEEDQIRELVARGADALLLIGHDRTPASYAFLEQRRIPVVHAWVHDPASPRISIGFDNRAAMKALAHEVMARGHDRLGVITAAREGNDRARERFAGICDAMAERGLDPASLAVEETPYSIPNGAEAFTRLMARDPRPTAILCGNDVLAVGALGAARKMGIDVPGSVSITGFDDIEIAEIVQPSLTTVHVPHREMGRRAAELLLALRNGDAAPQSVALPTHIVWRDSLGPAPKTPA</sequence>
<name>A0A1N7L107_9RHOB</name>
<dbReference type="Gene3D" id="3.40.50.2300">
    <property type="match status" value="2"/>
</dbReference>
<dbReference type="Pfam" id="PF00356">
    <property type="entry name" value="LacI"/>
    <property type="match status" value="1"/>
</dbReference>
<keyword evidence="6" id="KW-1185">Reference proteome</keyword>
<reference evidence="6" key="1">
    <citation type="submission" date="2017-01" db="EMBL/GenBank/DDBJ databases">
        <authorList>
            <person name="Varghese N."/>
            <person name="Submissions S."/>
        </authorList>
    </citation>
    <scope>NUCLEOTIDE SEQUENCE [LARGE SCALE GENOMIC DNA]</scope>
    <source>
        <strain evidence="6">DSM 29430</strain>
    </source>
</reference>
<evidence type="ECO:0000256" key="1">
    <source>
        <dbReference type="ARBA" id="ARBA00023015"/>
    </source>
</evidence>
<dbReference type="SUPFAM" id="SSF53822">
    <property type="entry name" value="Periplasmic binding protein-like I"/>
    <property type="match status" value="1"/>
</dbReference>
<dbReference type="InterPro" id="IPR010982">
    <property type="entry name" value="Lambda_DNA-bd_dom_sf"/>
</dbReference>
<dbReference type="InterPro" id="IPR046335">
    <property type="entry name" value="LacI/GalR-like_sensor"/>
</dbReference>
<dbReference type="EMBL" id="FTOQ01000002">
    <property type="protein sequence ID" value="SIS67529.1"/>
    <property type="molecule type" value="Genomic_DNA"/>
</dbReference>
<evidence type="ECO:0000259" key="4">
    <source>
        <dbReference type="PROSITE" id="PS50932"/>
    </source>
</evidence>
<protein>
    <submittedName>
        <fullName evidence="5">Transcriptional regulator, LacI family</fullName>
    </submittedName>
</protein>
<dbReference type="Pfam" id="PF13377">
    <property type="entry name" value="Peripla_BP_3"/>
    <property type="match status" value="1"/>
</dbReference>
<dbReference type="CDD" id="cd01392">
    <property type="entry name" value="HTH_LacI"/>
    <property type="match status" value="1"/>
</dbReference>
<dbReference type="PROSITE" id="PS50932">
    <property type="entry name" value="HTH_LACI_2"/>
    <property type="match status" value="1"/>
</dbReference>
<evidence type="ECO:0000256" key="3">
    <source>
        <dbReference type="ARBA" id="ARBA00023163"/>
    </source>
</evidence>
<dbReference type="SMART" id="SM00354">
    <property type="entry name" value="HTH_LACI"/>
    <property type="match status" value="1"/>
</dbReference>
<gene>
    <name evidence="5" type="ORF">SAMN05421759_102272</name>
</gene>
<dbReference type="InterPro" id="IPR000843">
    <property type="entry name" value="HTH_LacI"/>
</dbReference>
<dbReference type="GO" id="GO:0003700">
    <property type="term" value="F:DNA-binding transcription factor activity"/>
    <property type="evidence" value="ECO:0007669"/>
    <property type="project" value="TreeGrafter"/>
</dbReference>
<evidence type="ECO:0000256" key="2">
    <source>
        <dbReference type="ARBA" id="ARBA00023125"/>
    </source>
</evidence>
<feature type="domain" description="HTH lacI-type" evidence="4">
    <location>
        <begin position="13"/>
        <end position="67"/>
    </location>
</feature>
<accession>A0A1N7L107</accession>